<dbReference type="GO" id="GO:0016020">
    <property type="term" value="C:membrane"/>
    <property type="evidence" value="ECO:0007669"/>
    <property type="project" value="UniProtKB-SubCell"/>
</dbReference>
<evidence type="ECO:0000256" key="6">
    <source>
        <dbReference type="SAM" id="Phobius"/>
    </source>
</evidence>
<feature type="transmembrane region" description="Helical" evidence="6">
    <location>
        <begin position="56"/>
        <end position="77"/>
    </location>
</feature>
<dbReference type="PANTHER" id="PTHR33048">
    <property type="entry name" value="PTH11-LIKE INTEGRAL MEMBRANE PROTEIN (AFU_ORTHOLOGUE AFUA_5G11245)"/>
    <property type="match status" value="1"/>
</dbReference>
<evidence type="ECO:0000256" key="1">
    <source>
        <dbReference type="ARBA" id="ARBA00004141"/>
    </source>
</evidence>
<evidence type="ECO:0000313" key="9">
    <source>
        <dbReference type="Proteomes" id="UP001166286"/>
    </source>
</evidence>
<dbReference type="EMBL" id="JAFEKC020000013">
    <property type="protein sequence ID" value="KAK0511558.1"/>
    <property type="molecule type" value="Genomic_DNA"/>
</dbReference>
<dbReference type="Pfam" id="PF20684">
    <property type="entry name" value="Fung_rhodopsin"/>
    <property type="match status" value="1"/>
</dbReference>
<comment type="caution">
    <text evidence="8">The sequence shown here is derived from an EMBL/GenBank/DDBJ whole genome shotgun (WGS) entry which is preliminary data.</text>
</comment>
<comment type="similarity">
    <text evidence="5">Belongs to the SAT4 family.</text>
</comment>
<dbReference type="Proteomes" id="UP001166286">
    <property type="component" value="Unassembled WGS sequence"/>
</dbReference>
<keyword evidence="2 6" id="KW-0812">Transmembrane</keyword>
<evidence type="ECO:0000256" key="5">
    <source>
        <dbReference type="ARBA" id="ARBA00038359"/>
    </source>
</evidence>
<feature type="transmembrane region" description="Helical" evidence="6">
    <location>
        <begin position="214"/>
        <end position="233"/>
    </location>
</feature>
<evidence type="ECO:0000313" key="8">
    <source>
        <dbReference type="EMBL" id="KAK0511558.1"/>
    </source>
</evidence>
<evidence type="ECO:0000256" key="4">
    <source>
        <dbReference type="ARBA" id="ARBA00023136"/>
    </source>
</evidence>
<sequence length="333" mass="36720">MSLPSGQIQYQLAHIHEDRASEIVISHAVLLPLAVIAVVARFIARRLCRAHIGLDDYMIVVALLAAIGEATGALLCVANGGAKHAVTVKDPIKLNKLILVTEAFYIPGVTAVKLSALLLYRRIFPSKNFRRILWIVGGAIICYTIPQPPILIFQCVPISGAWDPAVHIRAKCVPLNDIFTAFGSLNVVTDIITLSLPLPLIWRLQINKVQKFQLFGTFLLGYFVCVVSIIRVLKIKQLSPTDPGWTDVDPCVWSLVEVCVAIVCACLPTFRVLFNRLILQKRVGSSAYLVDMPRYPSSTTNERQADFRSKDSAAQVEVANVVPNNWVQVPACE</sequence>
<evidence type="ECO:0000256" key="2">
    <source>
        <dbReference type="ARBA" id="ARBA00022692"/>
    </source>
</evidence>
<reference evidence="8" key="1">
    <citation type="submission" date="2023-03" db="EMBL/GenBank/DDBJ databases">
        <title>Complete genome of Cladonia borealis.</title>
        <authorList>
            <person name="Park H."/>
        </authorList>
    </citation>
    <scope>NUCLEOTIDE SEQUENCE</scope>
    <source>
        <strain evidence="8">ANT050790</strain>
    </source>
</reference>
<keyword evidence="9" id="KW-1185">Reference proteome</keyword>
<dbReference type="InterPro" id="IPR049326">
    <property type="entry name" value="Rhodopsin_dom_fungi"/>
</dbReference>
<feature type="transmembrane region" description="Helical" evidence="6">
    <location>
        <begin position="23"/>
        <end position="44"/>
    </location>
</feature>
<name>A0AA39V0V6_9LECA</name>
<evidence type="ECO:0000259" key="7">
    <source>
        <dbReference type="Pfam" id="PF20684"/>
    </source>
</evidence>
<feature type="transmembrane region" description="Helical" evidence="6">
    <location>
        <begin position="132"/>
        <end position="159"/>
    </location>
</feature>
<protein>
    <recommendedName>
        <fullName evidence="7">Rhodopsin domain-containing protein</fullName>
    </recommendedName>
</protein>
<feature type="transmembrane region" description="Helical" evidence="6">
    <location>
        <begin position="253"/>
        <end position="274"/>
    </location>
</feature>
<feature type="domain" description="Rhodopsin" evidence="7">
    <location>
        <begin position="40"/>
        <end position="276"/>
    </location>
</feature>
<comment type="subcellular location">
    <subcellularLocation>
        <location evidence="1">Membrane</location>
        <topology evidence="1">Multi-pass membrane protein</topology>
    </subcellularLocation>
</comment>
<gene>
    <name evidence="8" type="ORF">JMJ35_006131</name>
</gene>
<keyword evidence="4 6" id="KW-0472">Membrane</keyword>
<dbReference type="PANTHER" id="PTHR33048:SF47">
    <property type="entry name" value="INTEGRAL MEMBRANE PROTEIN-RELATED"/>
    <property type="match status" value="1"/>
</dbReference>
<dbReference type="AlphaFoldDB" id="A0AA39V0V6"/>
<accession>A0AA39V0V6</accession>
<feature type="transmembrane region" description="Helical" evidence="6">
    <location>
        <begin position="179"/>
        <end position="202"/>
    </location>
</feature>
<organism evidence="8 9">
    <name type="scientific">Cladonia borealis</name>
    <dbReference type="NCBI Taxonomy" id="184061"/>
    <lineage>
        <taxon>Eukaryota</taxon>
        <taxon>Fungi</taxon>
        <taxon>Dikarya</taxon>
        <taxon>Ascomycota</taxon>
        <taxon>Pezizomycotina</taxon>
        <taxon>Lecanoromycetes</taxon>
        <taxon>OSLEUM clade</taxon>
        <taxon>Lecanoromycetidae</taxon>
        <taxon>Lecanorales</taxon>
        <taxon>Lecanorineae</taxon>
        <taxon>Cladoniaceae</taxon>
        <taxon>Cladonia</taxon>
    </lineage>
</organism>
<dbReference type="InterPro" id="IPR052337">
    <property type="entry name" value="SAT4-like"/>
</dbReference>
<feature type="transmembrane region" description="Helical" evidence="6">
    <location>
        <begin position="97"/>
        <end position="120"/>
    </location>
</feature>
<keyword evidence="3 6" id="KW-1133">Transmembrane helix</keyword>
<proteinExistence type="inferred from homology"/>
<evidence type="ECO:0000256" key="3">
    <source>
        <dbReference type="ARBA" id="ARBA00022989"/>
    </source>
</evidence>